<dbReference type="PANTHER" id="PTHR39966:SF3">
    <property type="entry name" value="DUF438 DOMAIN-CONTAINING PROTEIN"/>
    <property type="match status" value="1"/>
</dbReference>
<dbReference type="Pfam" id="PF01814">
    <property type="entry name" value="Hemerythrin"/>
    <property type="match status" value="1"/>
</dbReference>
<dbReference type="RefSeq" id="WP_108557947.1">
    <property type="nucleotide sequence ID" value="NZ_MUXE01000002.1"/>
</dbReference>
<dbReference type="Pfam" id="PF13596">
    <property type="entry name" value="PAS_10"/>
    <property type="match status" value="1"/>
</dbReference>
<keyword evidence="3" id="KW-1185">Reference proteome</keyword>
<dbReference type="NCBIfam" id="TIGR00229">
    <property type="entry name" value="sensory_box"/>
    <property type="match status" value="1"/>
</dbReference>
<dbReference type="SUPFAM" id="SSF55785">
    <property type="entry name" value="PYP-like sensor domain (PAS domain)"/>
    <property type="match status" value="1"/>
</dbReference>
<dbReference type="Gene3D" id="3.30.450.20">
    <property type="entry name" value="PAS domain"/>
    <property type="match status" value="1"/>
</dbReference>
<dbReference type="EMBL" id="MUXE01000002">
    <property type="protein sequence ID" value="PUE66037.1"/>
    <property type="molecule type" value="Genomic_DNA"/>
</dbReference>
<dbReference type="GO" id="GO:0005886">
    <property type="term" value="C:plasma membrane"/>
    <property type="evidence" value="ECO:0007669"/>
    <property type="project" value="TreeGrafter"/>
</dbReference>
<dbReference type="InterPro" id="IPR035965">
    <property type="entry name" value="PAS-like_dom_sf"/>
</dbReference>
<organism evidence="2 3">
    <name type="scientific">Arcobacter caeni</name>
    <dbReference type="NCBI Taxonomy" id="1912877"/>
    <lineage>
        <taxon>Bacteria</taxon>
        <taxon>Pseudomonadati</taxon>
        <taxon>Campylobacterota</taxon>
        <taxon>Epsilonproteobacteria</taxon>
        <taxon>Campylobacterales</taxon>
        <taxon>Arcobacteraceae</taxon>
        <taxon>Arcobacter</taxon>
    </lineage>
</organism>
<evidence type="ECO:0000259" key="1">
    <source>
        <dbReference type="Pfam" id="PF01814"/>
    </source>
</evidence>
<dbReference type="OrthoDB" id="9769774at2"/>
<dbReference type="Gene3D" id="1.20.120.520">
    <property type="entry name" value="nmb1532 protein domain like"/>
    <property type="match status" value="1"/>
</dbReference>
<sequence length="304" mass="36468">MKNLDKNHPIEIYLNENILIKGLLNQIKYINIENDFETFYNIFNHLNEVDKHYTRKENQLFPYIERYGWETTTQYMWTFHDQIRDELKQIKRKIEENKFSDITFMIEDLINNMNHMILLEETTLFPNAINSLNNTEWQEISIGDKEIGFMIDIEDKNLKNLAKTKKLEIEIDAISYDEDFLTPNQVNLIFKHLPLDITYVDENDRVVFYNNGDERIFPRSPGIIGREVKFCHPPKSVDQVLQILESFKNGKKDSAEFWINFKDKLIHIRFFAIRDENKTYKGVMEITQDITDIKDRKEEKRLLV</sequence>
<accession>A0A363D4L5</accession>
<dbReference type="InterPro" id="IPR000014">
    <property type="entry name" value="PAS"/>
</dbReference>
<proteinExistence type="predicted"/>
<comment type="caution">
    <text evidence="2">The sequence shown here is derived from an EMBL/GenBank/DDBJ whole genome shotgun (WGS) entry which is preliminary data.</text>
</comment>
<name>A0A363D4L5_9BACT</name>
<reference evidence="2 3" key="1">
    <citation type="submission" date="2017-02" db="EMBL/GenBank/DDBJ databases">
        <title>Arcobacter caeni sp. nov, a new Arcobacter species isolated from reclaimed water.</title>
        <authorList>
            <person name="Figueras M.J."/>
            <person name="Perez-Cataluna A."/>
            <person name="Salas-Masso N."/>
        </authorList>
    </citation>
    <scope>NUCLEOTIDE SEQUENCE [LARGE SCALE GENOMIC DNA]</scope>
    <source>
        <strain evidence="2 3">RW17-10</strain>
    </source>
</reference>
<dbReference type="Proteomes" id="UP000251135">
    <property type="component" value="Unassembled WGS sequence"/>
</dbReference>
<dbReference type="AlphaFoldDB" id="A0A363D4L5"/>
<dbReference type="InterPro" id="IPR012312">
    <property type="entry name" value="Hemerythrin-like"/>
</dbReference>
<evidence type="ECO:0000313" key="3">
    <source>
        <dbReference type="Proteomes" id="UP000251135"/>
    </source>
</evidence>
<dbReference type="PANTHER" id="PTHR39966">
    <property type="entry name" value="BLL2471 PROTEIN-RELATED"/>
    <property type="match status" value="1"/>
</dbReference>
<protein>
    <recommendedName>
        <fullName evidence="1">Hemerythrin-like domain-containing protein</fullName>
    </recommendedName>
</protein>
<gene>
    <name evidence="2" type="ORF">B0174_01865</name>
</gene>
<feature type="domain" description="Hemerythrin-like" evidence="1">
    <location>
        <begin position="8"/>
        <end position="126"/>
    </location>
</feature>
<evidence type="ECO:0000313" key="2">
    <source>
        <dbReference type="EMBL" id="PUE66037.1"/>
    </source>
</evidence>